<dbReference type="FunFam" id="2.10.230.10:FF:000001">
    <property type="entry name" value="DnaJ subfamily A member 2"/>
    <property type="match status" value="1"/>
</dbReference>
<dbReference type="PRINTS" id="PR00625">
    <property type="entry name" value="JDOMAIN"/>
</dbReference>
<feature type="domain" description="CR-type" evidence="12">
    <location>
        <begin position="131"/>
        <end position="213"/>
    </location>
</feature>
<dbReference type="Pfam" id="PF00684">
    <property type="entry name" value="DnaJ_CXXCXGXG"/>
    <property type="match status" value="1"/>
</dbReference>
<dbReference type="PROSITE" id="PS51188">
    <property type="entry name" value="ZF_CR"/>
    <property type="match status" value="1"/>
</dbReference>
<evidence type="ECO:0000259" key="11">
    <source>
        <dbReference type="PROSITE" id="PS50076"/>
    </source>
</evidence>
<keyword evidence="3" id="KW-0677">Repeat</keyword>
<evidence type="ECO:0000256" key="7">
    <source>
        <dbReference type="ARBA" id="ARBA00023288"/>
    </source>
</evidence>
<dbReference type="Gene3D" id="1.10.287.110">
    <property type="entry name" value="DnaJ domain"/>
    <property type="match status" value="1"/>
</dbReference>
<dbReference type="GO" id="GO:0009408">
    <property type="term" value="P:response to heat"/>
    <property type="evidence" value="ECO:0007669"/>
    <property type="project" value="InterPro"/>
</dbReference>
<feature type="region of interest" description="Disordered" evidence="10">
    <location>
        <begin position="374"/>
        <end position="414"/>
    </location>
</feature>
<dbReference type="OMA" id="FPDVINP"/>
<accession>A0A0L0D7U0</accession>
<evidence type="ECO:0000256" key="4">
    <source>
        <dbReference type="ARBA" id="ARBA00022771"/>
    </source>
</evidence>
<keyword evidence="7" id="KW-0449">Lipoprotein</keyword>
<dbReference type="FunFam" id="2.60.260.20:FF:000003">
    <property type="entry name" value="DnaJ subfamily A member 2"/>
    <property type="match status" value="1"/>
</dbReference>
<keyword evidence="8" id="KW-0636">Prenylation</keyword>
<evidence type="ECO:0000313" key="13">
    <source>
        <dbReference type="EMBL" id="KNC48452.1"/>
    </source>
</evidence>
<evidence type="ECO:0000256" key="10">
    <source>
        <dbReference type="SAM" id="MobiDB-lite"/>
    </source>
</evidence>
<dbReference type="SUPFAM" id="SSF46565">
    <property type="entry name" value="Chaperone J-domain"/>
    <property type="match status" value="1"/>
</dbReference>
<dbReference type="CDD" id="cd10747">
    <property type="entry name" value="DnaJ_C"/>
    <property type="match status" value="1"/>
</dbReference>
<dbReference type="PROSITE" id="PS00636">
    <property type="entry name" value="DNAJ_1"/>
    <property type="match status" value="1"/>
</dbReference>
<dbReference type="Proteomes" id="UP000054408">
    <property type="component" value="Unassembled WGS sequence"/>
</dbReference>
<evidence type="ECO:0000259" key="12">
    <source>
        <dbReference type="PROSITE" id="PS51188"/>
    </source>
</evidence>
<evidence type="ECO:0000256" key="6">
    <source>
        <dbReference type="ARBA" id="ARBA00023186"/>
    </source>
</evidence>
<dbReference type="OrthoDB" id="550424at2759"/>
<dbReference type="GeneID" id="25564415"/>
<dbReference type="GO" id="GO:0006457">
    <property type="term" value="P:protein folding"/>
    <property type="evidence" value="ECO:0007669"/>
    <property type="project" value="InterPro"/>
</dbReference>
<dbReference type="InterPro" id="IPR044713">
    <property type="entry name" value="DNJA1/2-like"/>
</dbReference>
<dbReference type="Pfam" id="PF01556">
    <property type="entry name" value="DnaJ_C"/>
    <property type="match status" value="1"/>
</dbReference>
<gene>
    <name evidence="13" type="ORF">AMSG_04898</name>
</gene>
<dbReference type="InterPro" id="IPR001623">
    <property type="entry name" value="DnaJ_domain"/>
</dbReference>
<keyword evidence="5 9" id="KW-0862">Zinc</keyword>
<evidence type="ECO:0000256" key="8">
    <source>
        <dbReference type="ARBA" id="ARBA00023289"/>
    </source>
</evidence>
<keyword evidence="1" id="KW-0488">Methylation</keyword>
<dbReference type="GO" id="GO:0005524">
    <property type="term" value="F:ATP binding"/>
    <property type="evidence" value="ECO:0007669"/>
    <property type="project" value="InterPro"/>
</dbReference>
<evidence type="ECO:0000256" key="3">
    <source>
        <dbReference type="ARBA" id="ARBA00022737"/>
    </source>
</evidence>
<keyword evidence="4 9" id="KW-0863">Zinc-finger</keyword>
<dbReference type="SUPFAM" id="SSF57938">
    <property type="entry name" value="DnaJ/Hsp40 cysteine-rich domain"/>
    <property type="match status" value="1"/>
</dbReference>
<organism evidence="13 14">
    <name type="scientific">Thecamonas trahens ATCC 50062</name>
    <dbReference type="NCBI Taxonomy" id="461836"/>
    <lineage>
        <taxon>Eukaryota</taxon>
        <taxon>Apusozoa</taxon>
        <taxon>Apusomonadida</taxon>
        <taxon>Apusomonadidae</taxon>
        <taxon>Thecamonas</taxon>
    </lineage>
</organism>
<dbReference type="FunFam" id="1.10.287.110:FF:000016">
    <property type="entry name" value="DnaJ (Hsp40) homolog, subfamily A, member 2"/>
    <property type="match status" value="1"/>
</dbReference>
<dbReference type="EMBL" id="GL349451">
    <property type="protein sequence ID" value="KNC48452.1"/>
    <property type="molecule type" value="Genomic_DNA"/>
</dbReference>
<dbReference type="InterPro" id="IPR036410">
    <property type="entry name" value="HSP_DnaJ_Cys-rich_dom_sf"/>
</dbReference>
<dbReference type="CDD" id="cd06257">
    <property type="entry name" value="DnaJ"/>
    <property type="match status" value="1"/>
</dbReference>
<dbReference type="InterPro" id="IPR008971">
    <property type="entry name" value="HSP40/DnaJ_pept-bd"/>
</dbReference>
<sequence>MSVADTALYDVLGVSPSASDKEIKKAYRKLALKHHPDKNPDGAEKFKEISAAFDVLSDPQKKEIYDRYGMEGLEGGMGGGGGGMGGFGAADIFEQMFGGGFFGRGGRRRGPPKTEDMKHRMGVKLEELYNGKVKKIAVKKNELCETCDGKGGSEVRRCTACNGQGIQIQLRQVGPGMVQQLQSKCRDCRGTGEFIRPGDRCTGCSGDKVVVKKKVLRVEIDPGMATGENIVFRGEADQAPNHLPGDVVIVLQQEDHPIFTRDGDDLYVDKELTLVEALCGYQFLVTHLDGRVLLVTSEPGEIIKPGDVKCIRNEGMPRHGSPFTRGRLFVKFTVAFPPAGTFTPENARVLESVLPPRPKLPAFSPDDVEEVHLHNYDPSSHAHTGRSSHAHGNNAYDEDDEAYGGAPGVSCAQQ</sequence>
<dbReference type="InterPro" id="IPR036869">
    <property type="entry name" value="J_dom_sf"/>
</dbReference>
<dbReference type="InterPro" id="IPR012724">
    <property type="entry name" value="DnaJ"/>
</dbReference>
<evidence type="ECO:0000256" key="9">
    <source>
        <dbReference type="PROSITE-ProRule" id="PRU00546"/>
    </source>
</evidence>
<dbReference type="RefSeq" id="XP_013758565.1">
    <property type="nucleotide sequence ID" value="XM_013903111.1"/>
</dbReference>
<dbReference type="InterPro" id="IPR018253">
    <property type="entry name" value="DnaJ_domain_CS"/>
</dbReference>
<dbReference type="AlphaFoldDB" id="A0A0L0D7U0"/>
<evidence type="ECO:0000256" key="1">
    <source>
        <dbReference type="ARBA" id="ARBA00022481"/>
    </source>
</evidence>
<keyword evidence="14" id="KW-1185">Reference proteome</keyword>
<dbReference type="Gene3D" id="2.60.260.20">
    <property type="entry name" value="Urease metallochaperone UreE, N-terminal domain"/>
    <property type="match status" value="2"/>
</dbReference>
<dbReference type="SMART" id="SM00271">
    <property type="entry name" value="DnaJ"/>
    <property type="match status" value="1"/>
</dbReference>
<dbReference type="eggNOG" id="KOG0712">
    <property type="taxonomic scope" value="Eukaryota"/>
</dbReference>
<dbReference type="HAMAP" id="MF_01152">
    <property type="entry name" value="DnaJ"/>
    <property type="match status" value="1"/>
</dbReference>
<dbReference type="Pfam" id="PF00226">
    <property type="entry name" value="DnaJ"/>
    <property type="match status" value="1"/>
</dbReference>
<feature type="zinc finger region" description="CR-type" evidence="9">
    <location>
        <begin position="131"/>
        <end position="213"/>
    </location>
</feature>
<protein>
    <submittedName>
        <fullName evidence="13">Heat shock protein Ddj1</fullName>
    </submittedName>
</protein>
<dbReference type="PROSITE" id="PS50076">
    <property type="entry name" value="DNAJ_2"/>
    <property type="match status" value="1"/>
</dbReference>
<dbReference type="GO" id="GO:0051082">
    <property type="term" value="F:unfolded protein binding"/>
    <property type="evidence" value="ECO:0007669"/>
    <property type="project" value="InterPro"/>
</dbReference>
<dbReference type="InterPro" id="IPR001305">
    <property type="entry name" value="HSP_DnaJ_Cys-rich_dom"/>
</dbReference>
<reference evidence="13 14" key="1">
    <citation type="submission" date="2010-05" db="EMBL/GenBank/DDBJ databases">
        <title>The Genome Sequence of Thecamonas trahens ATCC 50062.</title>
        <authorList>
            <consortium name="The Broad Institute Genome Sequencing Platform"/>
            <person name="Russ C."/>
            <person name="Cuomo C."/>
            <person name="Shea T."/>
            <person name="Young S.K."/>
            <person name="Zeng Q."/>
            <person name="Koehrsen M."/>
            <person name="Haas B."/>
            <person name="Borodovsky M."/>
            <person name="Guigo R."/>
            <person name="Alvarado L."/>
            <person name="Berlin A."/>
            <person name="Bochicchio J."/>
            <person name="Borenstein D."/>
            <person name="Chapman S."/>
            <person name="Chen Z."/>
            <person name="Freedman E."/>
            <person name="Gellesch M."/>
            <person name="Goldberg J."/>
            <person name="Griggs A."/>
            <person name="Gujja S."/>
            <person name="Heilman E."/>
            <person name="Heiman D."/>
            <person name="Hepburn T."/>
            <person name="Howarth C."/>
            <person name="Jen D."/>
            <person name="Larson L."/>
            <person name="Mehta T."/>
            <person name="Park D."/>
            <person name="Pearson M."/>
            <person name="Roberts A."/>
            <person name="Saif S."/>
            <person name="Shenoy N."/>
            <person name="Sisk P."/>
            <person name="Stolte C."/>
            <person name="Sykes S."/>
            <person name="Thomson T."/>
            <person name="Walk T."/>
            <person name="White J."/>
            <person name="Yandava C."/>
            <person name="Burger G."/>
            <person name="Gray M.W."/>
            <person name="Holland P.W.H."/>
            <person name="King N."/>
            <person name="Lang F.B.F."/>
            <person name="Roger A.J."/>
            <person name="Ruiz-Trillo I."/>
            <person name="Lander E."/>
            <person name="Nusbaum C."/>
        </authorList>
    </citation>
    <scope>NUCLEOTIDE SEQUENCE [LARGE SCALE GENOMIC DNA]</scope>
    <source>
        <strain evidence="13 14">ATCC 50062</strain>
    </source>
</reference>
<keyword evidence="2 9" id="KW-0479">Metal-binding</keyword>
<evidence type="ECO:0000256" key="5">
    <source>
        <dbReference type="ARBA" id="ARBA00022833"/>
    </source>
</evidence>
<dbReference type="InterPro" id="IPR002939">
    <property type="entry name" value="DnaJ_C"/>
</dbReference>
<evidence type="ECO:0000256" key="2">
    <source>
        <dbReference type="ARBA" id="ARBA00022723"/>
    </source>
</evidence>
<proteinExistence type="inferred from homology"/>
<dbReference type="CDD" id="cd10719">
    <property type="entry name" value="DnaJ_zf"/>
    <property type="match status" value="1"/>
</dbReference>
<feature type="domain" description="J" evidence="11">
    <location>
        <begin position="7"/>
        <end position="69"/>
    </location>
</feature>
<keyword evidence="6" id="KW-0143">Chaperone</keyword>
<dbReference type="Gene3D" id="2.10.230.10">
    <property type="entry name" value="Heat shock protein DnaJ, cysteine-rich domain"/>
    <property type="match status" value="1"/>
</dbReference>
<dbReference type="SUPFAM" id="SSF49493">
    <property type="entry name" value="HSP40/DnaJ peptide-binding domain"/>
    <property type="match status" value="2"/>
</dbReference>
<dbReference type="GO" id="GO:0008270">
    <property type="term" value="F:zinc ion binding"/>
    <property type="evidence" value="ECO:0007669"/>
    <property type="project" value="UniProtKB-KW"/>
</dbReference>
<dbReference type="PANTHER" id="PTHR43888">
    <property type="entry name" value="DNAJ-LIKE-2, ISOFORM A-RELATED"/>
    <property type="match status" value="1"/>
</dbReference>
<dbReference type="GO" id="GO:0030544">
    <property type="term" value="F:Hsp70 protein binding"/>
    <property type="evidence" value="ECO:0007669"/>
    <property type="project" value="InterPro"/>
</dbReference>
<evidence type="ECO:0000313" key="14">
    <source>
        <dbReference type="Proteomes" id="UP000054408"/>
    </source>
</evidence>
<dbReference type="STRING" id="461836.A0A0L0D7U0"/>
<name>A0A0L0D7U0_THETB</name>
<keyword evidence="13" id="KW-0346">Stress response</keyword>